<comment type="caution">
    <text evidence="2">The sequence shown here is derived from an EMBL/GenBank/DDBJ whole genome shotgun (WGS) entry which is preliminary data.</text>
</comment>
<protein>
    <submittedName>
        <fullName evidence="2">Uncharacterized protein</fullName>
    </submittedName>
</protein>
<dbReference type="EMBL" id="CAJOBC010006206">
    <property type="protein sequence ID" value="CAF3890873.1"/>
    <property type="molecule type" value="Genomic_DNA"/>
</dbReference>
<sequence>MSQEMMKDPFDYCDSPSLASDDGRPNDEINNKLNLLLTNIERIDKNVLKLNQIIDMLVSKQTIIEITLSSINADYVNTREIIDKTETSCSKILSIIEERALSYEHAIADAAQQIQTVTEKATNRHIFDQENYNHEISSNFVTTGDNDTYISGDVNNEPQETASSASMVVKAANDIIHAPFEPTANNKRKTSENDLLQDINGPVLQVSTLTITNPTTQESYQVYTEKYNRAKNAAETELLTGEKGFNHLLSFLFGAIFSTEELRESSINGTVKGTKPLCPQRVHTIDQHMYNIYGQRYSTYRQTKKFKDTINKKCCRLRCRSLD</sequence>
<evidence type="ECO:0000313" key="2">
    <source>
        <dbReference type="EMBL" id="CAF1127266.1"/>
    </source>
</evidence>
<evidence type="ECO:0000313" key="4">
    <source>
        <dbReference type="Proteomes" id="UP000663829"/>
    </source>
</evidence>
<organism evidence="2 4">
    <name type="scientific">Didymodactylos carnosus</name>
    <dbReference type="NCBI Taxonomy" id="1234261"/>
    <lineage>
        <taxon>Eukaryota</taxon>
        <taxon>Metazoa</taxon>
        <taxon>Spiralia</taxon>
        <taxon>Gnathifera</taxon>
        <taxon>Rotifera</taxon>
        <taxon>Eurotatoria</taxon>
        <taxon>Bdelloidea</taxon>
        <taxon>Philodinida</taxon>
        <taxon>Philodinidae</taxon>
        <taxon>Didymodactylos</taxon>
    </lineage>
</organism>
<evidence type="ECO:0000256" key="1">
    <source>
        <dbReference type="SAM" id="MobiDB-lite"/>
    </source>
</evidence>
<feature type="region of interest" description="Disordered" evidence="1">
    <location>
        <begin position="1"/>
        <end position="25"/>
    </location>
</feature>
<keyword evidence="4" id="KW-1185">Reference proteome</keyword>
<name>A0A814R240_9BILA</name>
<dbReference type="Proteomes" id="UP000681722">
    <property type="component" value="Unassembled WGS sequence"/>
</dbReference>
<proteinExistence type="predicted"/>
<dbReference type="AlphaFoldDB" id="A0A814R240"/>
<dbReference type="EMBL" id="CAJNOQ010006204">
    <property type="protein sequence ID" value="CAF1127266.1"/>
    <property type="molecule type" value="Genomic_DNA"/>
</dbReference>
<accession>A0A814R240</accession>
<gene>
    <name evidence="2" type="ORF">GPM918_LOCUS20002</name>
    <name evidence="3" type="ORF">SRO942_LOCUS20002</name>
</gene>
<reference evidence="2" key="1">
    <citation type="submission" date="2021-02" db="EMBL/GenBank/DDBJ databases">
        <authorList>
            <person name="Nowell W R."/>
        </authorList>
    </citation>
    <scope>NUCLEOTIDE SEQUENCE</scope>
</reference>
<feature type="compositionally biased region" description="Basic and acidic residues" evidence="1">
    <location>
        <begin position="1"/>
        <end position="10"/>
    </location>
</feature>
<evidence type="ECO:0000313" key="3">
    <source>
        <dbReference type="EMBL" id="CAF3890873.1"/>
    </source>
</evidence>
<dbReference type="Proteomes" id="UP000663829">
    <property type="component" value="Unassembled WGS sequence"/>
</dbReference>